<feature type="region of interest" description="Disordered" evidence="1">
    <location>
        <begin position="99"/>
        <end position="196"/>
    </location>
</feature>
<feature type="region of interest" description="Disordered" evidence="1">
    <location>
        <begin position="52"/>
        <end position="75"/>
    </location>
</feature>
<dbReference type="EMBL" id="HACG01013264">
    <property type="protein sequence ID" value="CEK60129.1"/>
    <property type="molecule type" value="Transcribed_RNA"/>
</dbReference>
<dbReference type="AlphaFoldDB" id="A0A0B6YUY9"/>
<feature type="compositionally biased region" description="Polar residues" evidence="1">
    <location>
        <begin position="147"/>
        <end position="174"/>
    </location>
</feature>
<feature type="compositionally biased region" description="Low complexity" evidence="1">
    <location>
        <begin position="133"/>
        <end position="146"/>
    </location>
</feature>
<name>A0A0B6YUY9_9EUPU</name>
<gene>
    <name evidence="2" type="primary">ORF38495</name>
</gene>
<accession>A0A0B6YUY9</accession>
<organism evidence="2">
    <name type="scientific">Arion vulgaris</name>
    <dbReference type="NCBI Taxonomy" id="1028688"/>
    <lineage>
        <taxon>Eukaryota</taxon>
        <taxon>Metazoa</taxon>
        <taxon>Spiralia</taxon>
        <taxon>Lophotrochozoa</taxon>
        <taxon>Mollusca</taxon>
        <taxon>Gastropoda</taxon>
        <taxon>Heterobranchia</taxon>
        <taxon>Euthyneura</taxon>
        <taxon>Panpulmonata</taxon>
        <taxon>Eupulmonata</taxon>
        <taxon>Stylommatophora</taxon>
        <taxon>Helicina</taxon>
        <taxon>Arionoidea</taxon>
        <taxon>Arionidae</taxon>
        <taxon>Arion</taxon>
    </lineage>
</organism>
<sequence length="196" mass="22241">DKRFHAPSDEEIKAFRENRAAKKLQHSWIDYKKRRIDDDVEDAAFTIQEALKGSHARRQRMKHWTSEDYDSSSTFTDDGIYLIQSSLKGHRNRKQQIQNWNKLNLDDDDDNESVASSGKRRLSSIQHSPSVQRRVSTSRPSSGSRSMTNGRPPSAQKPTSASSSKRGSISQTFKANYDVPGQSHANDSADDDDIIF</sequence>
<feature type="compositionally biased region" description="Basic residues" evidence="1">
    <location>
        <begin position="54"/>
        <end position="63"/>
    </location>
</feature>
<evidence type="ECO:0000256" key="1">
    <source>
        <dbReference type="SAM" id="MobiDB-lite"/>
    </source>
</evidence>
<reference evidence="2" key="1">
    <citation type="submission" date="2014-12" db="EMBL/GenBank/DDBJ databases">
        <title>Insight into the proteome of Arion vulgaris.</title>
        <authorList>
            <person name="Aradska J."/>
            <person name="Bulat T."/>
            <person name="Smidak R."/>
            <person name="Sarate P."/>
            <person name="Gangsoo J."/>
            <person name="Sialana F."/>
            <person name="Bilban M."/>
            <person name="Lubec G."/>
        </authorList>
    </citation>
    <scope>NUCLEOTIDE SEQUENCE</scope>
    <source>
        <tissue evidence="2">Skin</tissue>
    </source>
</reference>
<evidence type="ECO:0000313" key="2">
    <source>
        <dbReference type="EMBL" id="CEK60129.1"/>
    </source>
</evidence>
<feature type="non-terminal residue" evidence="2">
    <location>
        <position position="1"/>
    </location>
</feature>
<proteinExistence type="predicted"/>
<protein>
    <submittedName>
        <fullName evidence="2">Uncharacterized protein</fullName>
    </submittedName>
</protein>
<dbReference type="PROSITE" id="PS50096">
    <property type="entry name" value="IQ"/>
    <property type="match status" value="1"/>
</dbReference>